<protein>
    <submittedName>
        <fullName evidence="2">Uncharacterized protein</fullName>
    </submittedName>
</protein>
<keyword evidence="3" id="KW-1185">Reference proteome</keyword>
<dbReference type="RefSeq" id="WP_129224643.1">
    <property type="nucleotide sequence ID" value="NZ_SDOZ01000002.1"/>
</dbReference>
<comment type="caution">
    <text evidence="2">The sequence shown here is derived from an EMBL/GenBank/DDBJ whole genome shotgun (WGS) entry which is preliminary data.</text>
</comment>
<evidence type="ECO:0000256" key="1">
    <source>
        <dbReference type="SAM" id="MobiDB-lite"/>
    </source>
</evidence>
<dbReference type="OrthoDB" id="1705475at2"/>
<organism evidence="2 3">
    <name type="scientific">Candidatus Borkfalkia ceftriaxoniphila</name>
    <dbReference type="NCBI Taxonomy" id="2508949"/>
    <lineage>
        <taxon>Bacteria</taxon>
        <taxon>Bacillati</taxon>
        <taxon>Bacillota</taxon>
        <taxon>Clostridia</taxon>
        <taxon>Christensenellales</taxon>
        <taxon>Christensenellaceae</taxon>
        <taxon>Candidatus Borkfalkia</taxon>
    </lineage>
</organism>
<feature type="region of interest" description="Disordered" evidence="1">
    <location>
        <begin position="129"/>
        <end position="149"/>
    </location>
</feature>
<gene>
    <name evidence="2" type="ORF">ESZ91_04790</name>
</gene>
<feature type="compositionally biased region" description="Basic and acidic residues" evidence="1">
    <location>
        <begin position="129"/>
        <end position="142"/>
    </location>
</feature>
<evidence type="ECO:0000313" key="2">
    <source>
        <dbReference type="EMBL" id="RXZ61711.1"/>
    </source>
</evidence>
<dbReference type="AlphaFoldDB" id="A0A4Q2KEU1"/>
<accession>A0A4Q2KEU1</accession>
<proteinExistence type="predicted"/>
<dbReference type="EMBL" id="SDOZ01000002">
    <property type="protein sequence ID" value="RXZ61711.1"/>
    <property type="molecule type" value="Genomic_DNA"/>
</dbReference>
<sequence>MSNYCKKMCVLKQLSTGFASDGKKVSGLLTAEKYGTRLTACFSLINFAPLSEGRYVAAISDTRGGLEFFELSATGGTLKRESTLSLEDGFCCLICHVAFRAAPAAFGKSGEDVYDVKKLCAAVEEKERGKAAPAAKEEREETPPENAPYDDEIVATENYYEYPDANVENLTIKEKSHEEQPGLSAVDAVADAVDTGEERAEETACGADADADEDAVRLFKVESPGNENGSARYYDSVKGELDELFEKYPSEDNLQRAVEDSRWVKIEFAPQKYYTVGLMFEKGKPRYICYGVPAANKSEPPAALKGFCSYLPLSLFDLRGKGYWMMYQDADTGRCVEISAT</sequence>
<name>A0A4Q2KEU1_9FIRM</name>
<evidence type="ECO:0000313" key="3">
    <source>
        <dbReference type="Proteomes" id="UP000291269"/>
    </source>
</evidence>
<reference evidence="2 3" key="1">
    <citation type="journal article" date="2019" name="Gut">
        <title>Antibiotics-induced monodominance of a novel gut bacterial order.</title>
        <authorList>
            <person name="Hildebrand F."/>
            <person name="Moitinho-Silva L."/>
            <person name="Blasche S."/>
            <person name="Jahn M.T."/>
            <person name="Gossmann T.I."/>
            <person name="Heuerta-Cepas J."/>
            <person name="Hercog R."/>
            <person name="Luetge M."/>
            <person name="Bahram M."/>
            <person name="Pryszlak A."/>
            <person name="Alves R.J."/>
            <person name="Waszak S.M."/>
            <person name="Zhu A."/>
            <person name="Ye L."/>
            <person name="Costea P.I."/>
            <person name="Aalvink S."/>
            <person name="Belzer C."/>
            <person name="Forslund S.K."/>
            <person name="Sunagawa S."/>
            <person name="Hentschel U."/>
            <person name="Merten C."/>
            <person name="Patil K.R."/>
            <person name="Benes V."/>
            <person name="Bork P."/>
        </authorList>
    </citation>
    <scope>NUCLEOTIDE SEQUENCE [LARGE SCALE GENOMIC DNA]</scope>
    <source>
        <strain evidence="2 3">HDS1380</strain>
    </source>
</reference>
<dbReference type="Proteomes" id="UP000291269">
    <property type="component" value="Unassembled WGS sequence"/>
</dbReference>